<evidence type="ECO:0000256" key="1">
    <source>
        <dbReference type="SAM" id="Phobius"/>
    </source>
</evidence>
<dbReference type="RefSeq" id="WP_173696040.1">
    <property type="nucleotide sequence ID" value="NZ_JABAEA010000008.1"/>
</dbReference>
<keyword evidence="1" id="KW-0472">Membrane</keyword>
<dbReference type="AlphaFoldDB" id="A0A9Q5CQI7"/>
<evidence type="ECO:0000313" key="3">
    <source>
        <dbReference type="Proteomes" id="UP000821656"/>
    </source>
</evidence>
<name>A0A9Q5CQI7_CLOBE</name>
<dbReference type="Proteomes" id="UP000821656">
    <property type="component" value="Unassembled WGS sequence"/>
</dbReference>
<accession>A0A9Q5CQI7</accession>
<proteinExistence type="predicted"/>
<dbReference type="EMBL" id="JABSXK010000001">
    <property type="protein sequence ID" value="NRV11297.1"/>
    <property type="molecule type" value="Genomic_DNA"/>
</dbReference>
<reference evidence="2" key="1">
    <citation type="submission" date="2020-05" db="EMBL/GenBank/DDBJ databases">
        <title>Genomic insights into acetone-butanol-ethanol (ABE) fermentation by sequencing solventogenic clostridia strains.</title>
        <authorList>
            <person name="Brown S."/>
        </authorList>
    </citation>
    <scope>NUCLEOTIDE SEQUENCE</scope>
    <source>
        <strain evidence="2">DJ126</strain>
    </source>
</reference>
<feature type="transmembrane region" description="Helical" evidence="1">
    <location>
        <begin position="6"/>
        <end position="25"/>
    </location>
</feature>
<protein>
    <recommendedName>
        <fullName evidence="4">FeoB-associated Cys-rich membrane protein</fullName>
    </recommendedName>
</protein>
<organism evidence="2 3">
    <name type="scientific">Clostridium beijerinckii</name>
    <name type="common">Clostridium MP</name>
    <dbReference type="NCBI Taxonomy" id="1520"/>
    <lineage>
        <taxon>Bacteria</taxon>
        <taxon>Bacillati</taxon>
        <taxon>Bacillota</taxon>
        <taxon>Clostridia</taxon>
        <taxon>Eubacteriales</taxon>
        <taxon>Clostridiaceae</taxon>
        <taxon>Clostridium</taxon>
    </lineage>
</organism>
<gene>
    <name evidence="2" type="ORF">DFH45_004260</name>
</gene>
<keyword evidence="1" id="KW-0812">Transmembrane</keyword>
<evidence type="ECO:0000313" key="2">
    <source>
        <dbReference type="EMBL" id="NRV11297.1"/>
    </source>
</evidence>
<sequence>MEVSTIVVEVAITVVVVLFVAHIIYRKVIKKSSGGCFCNKDGKSEKKCSK</sequence>
<evidence type="ECO:0008006" key="4">
    <source>
        <dbReference type="Google" id="ProtNLM"/>
    </source>
</evidence>
<comment type="caution">
    <text evidence="2">The sequence shown here is derived from an EMBL/GenBank/DDBJ whole genome shotgun (WGS) entry which is preliminary data.</text>
</comment>
<keyword evidence="1" id="KW-1133">Transmembrane helix</keyword>